<keyword evidence="9" id="KW-0347">Helicase</keyword>
<keyword evidence="9" id="KW-0378">Hydrolase</keyword>
<keyword evidence="9" id="KW-0067">ATP-binding</keyword>
<dbReference type="Gene3D" id="2.40.50.140">
    <property type="entry name" value="Nucleic acid-binding proteins"/>
    <property type="match status" value="1"/>
</dbReference>
<dbReference type="GO" id="GO:0006310">
    <property type="term" value="P:DNA recombination"/>
    <property type="evidence" value="ECO:0007669"/>
    <property type="project" value="UniProtKB-UniRule"/>
</dbReference>
<proteinExistence type="inferred from homology"/>
<evidence type="ECO:0000259" key="8">
    <source>
        <dbReference type="SMART" id="SM00278"/>
    </source>
</evidence>
<dbReference type="CDD" id="cd14332">
    <property type="entry name" value="UBA_RuvA_C"/>
    <property type="match status" value="1"/>
</dbReference>
<keyword evidence="1 6" id="KW-0963">Cytoplasm</keyword>
<gene>
    <name evidence="6 9" type="primary">ruvA</name>
    <name evidence="9" type="ORF">HMPREF9004_1496</name>
</gene>
<evidence type="ECO:0000313" key="10">
    <source>
        <dbReference type="Proteomes" id="UP000013015"/>
    </source>
</evidence>
<keyword evidence="7" id="KW-0812">Transmembrane</keyword>
<comment type="domain">
    <text evidence="6">Has three domains with a flexible linker between the domains II and III and assumes an 'L' shape. Domain III is highly mobile and contacts RuvB.</text>
</comment>
<dbReference type="InterPro" id="IPR003583">
    <property type="entry name" value="Hlx-hairpin-Hlx_DNA-bd_motif"/>
</dbReference>
<comment type="caution">
    <text evidence="6">Lacks conserved residue(s) required for the propagation of feature annotation.</text>
</comment>
<dbReference type="SUPFAM" id="SSF46929">
    <property type="entry name" value="DNA helicase RuvA subunit, C-terminal domain"/>
    <property type="match status" value="1"/>
</dbReference>
<comment type="subunit">
    <text evidence="6">Homotetramer. Forms an RuvA(8)-RuvB(12)-Holliday junction (HJ) complex. HJ DNA is sandwiched between 2 RuvA tetramers; dsDNA enters through RuvA and exits via RuvB. An RuvB hexamer assembles on each DNA strand where it exits the tetramer. Each RuvB hexamer is contacted by two RuvA subunits (via domain III) on 2 adjacent RuvB subunits; this complex drives branch migration. In the full resolvosome a probable DNA-RuvA(4)-RuvB(12)-RuvC(2) complex forms which resolves the HJ.</text>
</comment>
<keyword evidence="5 6" id="KW-0234">DNA repair</keyword>
<dbReference type="EMBL" id="AQHZ01000024">
    <property type="protein sequence ID" value="ENO17586.1"/>
    <property type="molecule type" value="Genomic_DNA"/>
</dbReference>
<evidence type="ECO:0000256" key="5">
    <source>
        <dbReference type="ARBA" id="ARBA00023204"/>
    </source>
</evidence>
<keyword evidence="9" id="KW-0547">Nucleotide-binding</keyword>
<feature type="transmembrane region" description="Helical" evidence="7">
    <location>
        <begin position="70"/>
        <end position="92"/>
    </location>
</feature>
<dbReference type="Gene3D" id="1.10.150.20">
    <property type="entry name" value="5' to 3' exonuclease, C-terminal subdomain"/>
    <property type="match status" value="1"/>
</dbReference>
<dbReference type="Pfam" id="PF07499">
    <property type="entry name" value="RuvA_C"/>
    <property type="match status" value="1"/>
</dbReference>
<keyword evidence="2 6" id="KW-0227">DNA damage</keyword>
<dbReference type="Pfam" id="PF01330">
    <property type="entry name" value="RuvA_N"/>
    <property type="match status" value="1"/>
</dbReference>
<keyword evidence="3 6" id="KW-0238">DNA-binding</keyword>
<protein>
    <recommendedName>
        <fullName evidence="6">Holliday junction branch migration complex subunit RuvA</fullName>
    </recommendedName>
</protein>
<dbReference type="InterPro" id="IPR000085">
    <property type="entry name" value="RuvA"/>
</dbReference>
<name>N6X1C2_9ACTO</name>
<dbReference type="PATRIC" id="fig|888050.3.peg.1432"/>
<keyword evidence="4 6" id="KW-0233">DNA recombination</keyword>
<evidence type="ECO:0000256" key="1">
    <source>
        <dbReference type="ARBA" id="ARBA00022490"/>
    </source>
</evidence>
<dbReference type="GO" id="GO:0048476">
    <property type="term" value="C:Holliday junction resolvase complex"/>
    <property type="evidence" value="ECO:0007669"/>
    <property type="project" value="UniProtKB-UniRule"/>
</dbReference>
<keyword evidence="7" id="KW-0472">Membrane</keyword>
<dbReference type="RefSeq" id="WP_005963916.1">
    <property type="nucleotide sequence ID" value="NZ_CP040505.1"/>
</dbReference>
<reference evidence="9 10" key="1">
    <citation type="submission" date="2013-03" db="EMBL/GenBank/DDBJ databases">
        <title>Reference genome for the Human Microbiome Project.</title>
        <authorList>
            <person name="Aqrawi P."/>
            <person name="Ayvaz T."/>
            <person name="Bess C."/>
            <person name="Blankenburg K."/>
            <person name="Coyle M."/>
            <person name="Deng J."/>
            <person name="Forbes L."/>
            <person name="Fowler G."/>
            <person name="Francisco L."/>
            <person name="Fu Q."/>
            <person name="Gibbs R."/>
            <person name="Gross S."/>
            <person name="Gubbala S."/>
            <person name="Hale W."/>
            <person name="Hemphill L."/>
            <person name="Highlander S."/>
            <person name="Hirani K."/>
            <person name="Jackson L."/>
            <person name="Jakkamsetti A."/>
            <person name="Javaid M."/>
            <person name="Jayaseelan J.C."/>
            <person name="Jiang H."/>
            <person name="Joshi V."/>
            <person name="Korchina V."/>
            <person name="Kovar C."/>
            <person name="Lara F."/>
            <person name="Lee S."/>
            <person name="Liu Y."/>
            <person name="Mata R."/>
            <person name="Mathew T."/>
            <person name="Munidasa M."/>
            <person name="Muzny D."/>
            <person name="Nazareth L."/>
            <person name="Ngo R."/>
            <person name="Nguyen L."/>
            <person name="Nguyen N."/>
            <person name="Okwuonu G."/>
            <person name="Ongeri F."/>
            <person name="Palculict T."/>
            <person name="Patil S."/>
            <person name="Petrosino J."/>
            <person name="Pham C."/>
            <person name="Pham P."/>
            <person name="Pu L.-L."/>
            <person name="Qin X."/>
            <person name="Qu J."/>
            <person name="Reid J."/>
            <person name="Ross M."/>
            <person name="Ruth R."/>
            <person name="Saada N."/>
            <person name="San Lucas F."/>
            <person name="Santibanez J."/>
            <person name="Shang Y."/>
            <person name="Simmons D."/>
            <person name="Song X.-Z."/>
            <person name="Tang L.-Y."/>
            <person name="Thornton R."/>
            <person name="Warren J."/>
            <person name="Weissenberger G."/>
            <person name="Wilczek-Boney K."/>
            <person name="Worley K."/>
            <person name="Youmans B."/>
            <person name="Zhang J."/>
            <person name="Zhang L."/>
            <person name="Zhao Z."/>
            <person name="Zhou C."/>
            <person name="Zhu D."/>
            <person name="Zhu Y."/>
        </authorList>
    </citation>
    <scope>NUCLEOTIDE SEQUENCE [LARGE SCALE GENOMIC DNA]</scope>
    <source>
        <strain evidence="9 10">F0333</strain>
    </source>
</reference>
<dbReference type="SUPFAM" id="SSF47781">
    <property type="entry name" value="RuvA domain 2-like"/>
    <property type="match status" value="1"/>
</dbReference>
<evidence type="ECO:0000256" key="7">
    <source>
        <dbReference type="SAM" id="Phobius"/>
    </source>
</evidence>
<organism evidence="9 10">
    <name type="scientific">Schaalia cardiffensis F0333</name>
    <dbReference type="NCBI Taxonomy" id="888050"/>
    <lineage>
        <taxon>Bacteria</taxon>
        <taxon>Bacillati</taxon>
        <taxon>Actinomycetota</taxon>
        <taxon>Actinomycetes</taxon>
        <taxon>Actinomycetales</taxon>
        <taxon>Actinomycetaceae</taxon>
        <taxon>Schaalia</taxon>
    </lineage>
</organism>
<dbReference type="InterPro" id="IPR013849">
    <property type="entry name" value="DNA_helicase_Holl-junc_RuvA_I"/>
</dbReference>
<feature type="region of interest" description="Domain III" evidence="6">
    <location>
        <begin position="152"/>
        <end position="200"/>
    </location>
</feature>
<dbReference type="AlphaFoldDB" id="N6X1C2"/>
<dbReference type="eggNOG" id="COG0632">
    <property type="taxonomic scope" value="Bacteria"/>
</dbReference>
<dbReference type="NCBIfam" id="TIGR00084">
    <property type="entry name" value="ruvA"/>
    <property type="match status" value="1"/>
</dbReference>
<dbReference type="GO" id="GO:0005737">
    <property type="term" value="C:cytoplasm"/>
    <property type="evidence" value="ECO:0007669"/>
    <property type="project" value="UniProtKB-SubCell"/>
</dbReference>
<sequence>MIAQLTGRVLHTGLDSLILGVGGIGFSIHVVPAFAQTLSRGEETTVHTSLIVREDSMTLMGFASADEREVFTTLLTVSGIGPRIALAALAVLSPDELRRAVRDQDLSTLQKIPGVGKKSAQRMALEIGDKLGMPAHLDSPSPATSAPHFGAVESEVKSALVSLGWSEAQAQGAIDALGGQGLGASDLLRAALVKLGGDRG</sequence>
<dbReference type="InterPro" id="IPR010994">
    <property type="entry name" value="RuvA_2-like"/>
</dbReference>
<evidence type="ECO:0000313" key="9">
    <source>
        <dbReference type="EMBL" id="ENO17586.1"/>
    </source>
</evidence>
<keyword evidence="10" id="KW-1185">Reference proteome</keyword>
<evidence type="ECO:0000256" key="2">
    <source>
        <dbReference type="ARBA" id="ARBA00022763"/>
    </source>
</evidence>
<dbReference type="InterPro" id="IPR036267">
    <property type="entry name" value="RuvA_C_sf"/>
</dbReference>
<dbReference type="GO" id="GO:0016787">
    <property type="term" value="F:hydrolase activity"/>
    <property type="evidence" value="ECO:0007669"/>
    <property type="project" value="UniProtKB-KW"/>
</dbReference>
<dbReference type="SUPFAM" id="SSF50249">
    <property type="entry name" value="Nucleic acid-binding proteins"/>
    <property type="match status" value="1"/>
</dbReference>
<dbReference type="InterPro" id="IPR012340">
    <property type="entry name" value="NA-bd_OB-fold"/>
</dbReference>
<dbReference type="GO" id="GO:0005524">
    <property type="term" value="F:ATP binding"/>
    <property type="evidence" value="ECO:0007669"/>
    <property type="project" value="InterPro"/>
</dbReference>
<comment type="caution">
    <text evidence="9">The sequence shown here is derived from an EMBL/GenBank/DDBJ whole genome shotgun (WGS) entry which is preliminary data.</text>
</comment>
<dbReference type="GO" id="GO:0000400">
    <property type="term" value="F:four-way junction DNA binding"/>
    <property type="evidence" value="ECO:0007669"/>
    <property type="project" value="UniProtKB-UniRule"/>
</dbReference>
<dbReference type="GO" id="GO:0009379">
    <property type="term" value="C:Holliday junction helicase complex"/>
    <property type="evidence" value="ECO:0007669"/>
    <property type="project" value="InterPro"/>
</dbReference>
<dbReference type="Pfam" id="PF14520">
    <property type="entry name" value="HHH_5"/>
    <property type="match status" value="1"/>
</dbReference>
<accession>N6X1C2</accession>
<keyword evidence="7" id="KW-1133">Transmembrane helix</keyword>
<comment type="similarity">
    <text evidence="6">Belongs to the RuvA family.</text>
</comment>
<comment type="subcellular location">
    <subcellularLocation>
        <location evidence="6">Cytoplasm</location>
    </subcellularLocation>
</comment>
<feature type="domain" description="Helix-hairpin-helix DNA-binding motif class 1" evidence="8">
    <location>
        <begin position="72"/>
        <end position="91"/>
    </location>
</feature>
<evidence type="ECO:0000256" key="4">
    <source>
        <dbReference type="ARBA" id="ARBA00023172"/>
    </source>
</evidence>
<evidence type="ECO:0000256" key="3">
    <source>
        <dbReference type="ARBA" id="ARBA00023125"/>
    </source>
</evidence>
<dbReference type="SMART" id="SM00278">
    <property type="entry name" value="HhH1"/>
    <property type="match status" value="2"/>
</dbReference>
<dbReference type="Proteomes" id="UP000013015">
    <property type="component" value="Unassembled WGS sequence"/>
</dbReference>
<evidence type="ECO:0000256" key="6">
    <source>
        <dbReference type="HAMAP-Rule" id="MF_00031"/>
    </source>
</evidence>
<dbReference type="GO" id="GO:0006281">
    <property type="term" value="P:DNA repair"/>
    <property type="evidence" value="ECO:0007669"/>
    <property type="project" value="UniProtKB-UniRule"/>
</dbReference>
<dbReference type="OrthoDB" id="5293449at2"/>
<dbReference type="HAMAP" id="MF_00031">
    <property type="entry name" value="DNA_HJ_migration_RuvA"/>
    <property type="match status" value="1"/>
</dbReference>
<dbReference type="GO" id="GO:0009378">
    <property type="term" value="F:four-way junction helicase activity"/>
    <property type="evidence" value="ECO:0007669"/>
    <property type="project" value="InterPro"/>
</dbReference>
<dbReference type="InterPro" id="IPR011114">
    <property type="entry name" value="RuvA_C"/>
</dbReference>
<dbReference type="STRING" id="888050.HMPREF9004_1496"/>
<feature type="transmembrane region" description="Helical" evidence="7">
    <location>
        <begin position="12"/>
        <end position="35"/>
    </location>
</feature>
<feature type="domain" description="Helix-hairpin-helix DNA-binding motif class 1" evidence="8">
    <location>
        <begin position="107"/>
        <end position="126"/>
    </location>
</feature>
<comment type="function">
    <text evidence="6">The RuvA-RuvB-RuvC complex processes Holliday junction (HJ) DNA during genetic recombination and DNA repair, while the RuvA-RuvB complex plays an important role in the rescue of blocked DNA replication forks via replication fork reversal (RFR). RuvA specifically binds to HJ cruciform DNA, conferring on it an open structure. The RuvB hexamer acts as an ATP-dependent pump, pulling dsDNA into and through the RuvAB complex. HJ branch migration allows RuvC to scan DNA until it finds its consensus sequence, where it cleaves and resolves the cruciform DNA.</text>
</comment>
<dbReference type="HOGENOM" id="CLU_087936_2_1_11"/>
<dbReference type="Gene3D" id="1.10.8.10">
    <property type="entry name" value="DNA helicase RuvA subunit, C-terminal domain"/>
    <property type="match status" value="1"/>
</dbReference>